<reference evidence="1 2" key="1">
    <citation type="submission" date="2018-01" db="EMBL/GenBank/DDBJ databases">
        <title>Whole genome analyses suggest that Burkholderia sensu lato contains two further novel genera in the rhizoxinica-symbiotica group Mycetohabitans gen. nov., and Trinickia gen. nov.: implications for the evolution of diazotrophy and nodulation in the Burkholderiaceae.</title>
        <authorList>
            <person name="Estrada-de los Santos P."/>
            <person name="Palmer M."/>
            <person name="Chavez-Ramirez B."/>
            <person name="Beukes C."/>
            <person name="Steenkamp E.T."/>
            <person name="Hirsch A.M."/>
            <person name="Manyaka P."/>
            <person name="Maluk M."/>
            <person name="Lafos M."/>
            <person name="Crook M."/>
            <person name="Gross E."/>
            <person name="Simon M.F."/>
            <person name="Bueno dos Reis Junior F."/>
            <person name="Poole P.S."/>
            <person name="Venter S.N."/>
            <person name="James E.K."/>
        </authorList>
    </citation>
    <scope>NUCLEOTIDE SEQUENCE [LARGE SCALE GENOMIC DNA]</scope>
    <source>
        <strain evidence="1 2">GIMN1.004</strain>
    </source>
</reference>
<accession>A0A2N7VNR6</accession>
<organism evidence="1 2">
    <name type="scientific">Trinickia dabaoshanensis</name>
    <dbReference type="NCBI Taxonomy" id="564714"/>
    <lineage>
        <taxon>Bacteria</taxon>
        <taxon>Pseudomonadati</taxon>
        <taxon>Pseudomonadota</taxon>
        <taxon>Betaproteobacteria</taxon>
        <taxon>Burkholderiales</taxon>
        <taxon>Burkholderiaceae</taxon>
        <taxon>Trinickia</taxon>
    </lineage>
</organism>
<evidence type="ECO:0000313" key="1">
    <source>
        <dbReference type="EMBL" id="PMS18804.1"/>
    </source>
</evidence>
<protein>
    <submittedName>
        <fullName evidence="1">Uncharacterized protein</fullName>
    </submittedName>
</protein>
<name>A0A2N7VNR6_9BURK</name>
<dbReference type="Proteomes" id="UP000235616">
    <property type="component" value="Unassembled WGS sequence"/>
</dbReference>
<dbReference type="EMBL" id="PNYA01000013">
    <property type="protein sequence ID" value="PMS18804.1"/>
    <property type="molecule type" value="Genomic_DNA"/>
</dbReference>
<evidence type="ECO:0000313" key="2">
    <source>
        <dbReference type="Proteomes" id="UP000235616"/>
    </source>
</evidence>
<gene>
    <name evidence="1" type="ORF">C0Z18_15850</name>
</gene>
<sequence>MVAGYASHYAWLVISEAHGRNPRSPIVASHFAPWQSEIVSGAIRPTRRASFARALRAGVYIDTHLPSFSYRHSPR</sequence>
<keyword evidence="2" id="KW-1185">Reference proteome</keyword>
<comment type="caution">
    <text evidence="1">The sequence shown here is derived from an EMBL/GenBank/DDBJ whole genome shotgun (WGS) entry which is preliminary data.</text>
</comment>
<proteinExistence type="predicted"/>
<dbReference type="AlphaFoldDB" id="A0A2N7VNR6"/>